<sequence>MLLDLQVVRSAAQCDKGSCDDVHETPGEVTERCRVSFAGELTSDPGGHLRNPAKTPNGIIACRVIRPAQVEHIEFVQASGAFGFQIHAFEQIGIALRVEDDDDLVLAVLFSPDVLSDEQFSQGRFSDTGGTQNNRMAYPLTQRERDVLLVWLDAVQPWQAADGWQRSHWIDGHVP</sequence>
<evidence type="ECO:0000313" key="1">
    <source>
        <dbReference type="EMBL" id="RMP14398.1"/>
    </source>
</evidence>
<evidence type="ECO:0000313" key="2">
    <source>
        <dbReference type="Proteomes" id="UP000281604"/>
    </source>
</evidence>
<dbReference type="Proteomes" id="UP000281604">
    <property type="component" value="Unassembled WGS sequence"/>
</dbReference>
<proteinExistence type="predicted"/>
<protein>
    <submittedName>
        <fullName evidence="1">Uncharacterized protein</fullName>
    </submittedName>
</protein>
<comment type="caution">
    <text evidence="1">The sequence shown here is derived from an EMBL/GenBank/DDBJ whole genome shotgun (WGS) entry which is preliminary data.</text>
</comment>
<dbReference type="EMBL" id="RBQE01000040">
    <property type="protein sequence ID" value="RMP14398.1"/>
    <property type="molecule type" value="Genomic_DNA"/>
</dbReference>
<dbReference type="AlphaFoldDB" id="A0A3M4B5H3"/>
<organism evidence="1 2">
    <name type="scientific">Pseudomonas syringae pv. persicae</name>
    <dbReference type="NCBI Taxonomy" id="237306"/>
    <lineage>
        <taxon>Bacteria</taxon>
        <taxon>Pseudomonadati</taxon>
        <taxon>Pseudomonadota</taxon>
        <taxon>Gammaproteobacteria</taxon>
        <taxon>Pseudomonadales</taxon>
        <taxon>Pseudomonadaceae</taxon>
        <taxon>Pseudomonas</taxon>
    </lineage>
</organism>
<accession>A0A3M4B5H3</accession>
<name>A0A3M4B5H3_9PSED</name>
<gene>
    <name evidence="1" type="ORF">ALQ30_200154</name>
</gene>
<reference evidence="1 2" key="1">
    <citation type="submission" date="2018-08" db="EMBL/GenBank/DDBJ databases">
        <title>Recombination of ecologically and evolutionarily significant loci maintains genetic cohesion in the Pseudomonas syringae species complex.</title>
        <authorList>
            <person name="Dillon M."/>
            <person name="Thakur S."/>
            <person name="Almeida R.N.D."/>
            <person name="Weir B.S."/>
            <person name="Guttman D.S."/>
        </authorList>
    </citation>
    <scope>NUCLEOTIDE SEQUENCE [LARGE SCALE GENOMIC DNA]</scope>
    <source>
        <strain evidence="1 2">ICMP 3706</strain>
    </source>
</reference>